<organism evidence="2">
    <name type="scientific">Lotharella globosa</name>
    <dbReference type="NCBI Taxonomy" id="91324"/>
    <lineage>
        <taxon>Eukaryota</taxon>
        <taxon>Sar</taxon>
        <taxon>Rhizaria</taxon>
        <taxon>Cercozoa</taxon>
        <taxon>Chlorarachniophyceae</taxon>
        <taxon>Lotharella</taxon>
    </lineage>
</organism>
<dbReference type="PANTHER" id="PTHR12296">
    <property type="entry name" value="DENN DOMAIN-CONTAINING PROTEIN 4"/>
    <property type="match status" value="1"/>
</dbReference>
<dbReference type="AlphaFoldDB" id="A0A7S4DQJ9"/>
<name>A0A7S4DQJ9_9EUKA</name>
<reference evidence="2" key="1">
    <citation type="submission" date="2021-01" db="EMBL/GenBank/DDBJ databases">
        <authorList>
            <person name="Corre E."/>
            <person name="Pelletier E."/>
            <person name="Niang G."/>
            <person name="Scheremetjew M."/>
            <person name="Finn R."/>
            <person name="Kale V."/>
            <person name="Holt S."/>
            <person name="Cochrane G."/>
            <person name="Meng A."/>
            <person name="Brown T."/>
            <person name="Cohen L."/>
        </authorList>
    </citation>
    <scope>NUCLEOTIDE SEQUENCE</scope>
    <source>
        <strain evidence="2">CCCM811</strain>
    </source>
</reference>
<gene>
    <name evidence="2" type="ORF">LGLO00237_LOCUS15050</name>
</gene>
<feature type="compositionally biased region" description="Low complexity" evidence="1">
    <location>
        <begin position="177"/>
        <end position="212"/>
    </location>
</feature>
<protein>
    <submittedName>
        <fullName evidence="2">Uncharacterized protein</fullName>
    </submittedName>
</protein>
<dbReference type="InterPro" id="IPR051696">
    <property type="entry name" value="DENN_Domain_GEFs"/>
</dbReference>
<dbReference type="GO" id="GO:0032483">
    <property type="term" value="P:regulation of Rab protein signal transduction"/>
    <property type="evidence" value="ECO:0007669"/>
    <property type="project" value="TreeGrafter"/>
</dbReference>
<dbReference type="PANTHER" id="PTHR12296:SF21">
    <property type="entry name" value="DENN DOMAIN-CONTAINING PROTEIN 3"/>
    <property type="match status" value="1"/>
</dbReference>
<accession>A0A7S4DQJ9</accession>
<feature type="compositionally biased region" description="Pro residues" evidence="1">
    <location>
        <begin position="252"/>
        <end position="263"/>
    </location>
</feature>
<feature type="compositionally biased region" description="Low complexity" evidence="1">
    <location>
        <begin position="158"/>
        <end position="169"/>
    </location>
</feature>
<sequence>MSDVHIREGWSGNMNDYTTTCPKCSEKFVPRFTLRDSGEGDTIVRSKSFTSNSLHRKHQSLPVLDLISPASLKTTSKKRAALHCEYLSPLVLKKEMQRVLESKGVRYIQSDEFRAKSKTLFWNLVWHFVDHRLPVFFLLPAIVKSQNDGKNNNTQTKPSSNPSNPIAPSTGEEGGRPSDSPRGSGTNGSSGSSLKLSPRSKAGFSIRIVPPGSRRRSPPLRSPAKTRSLPVRSSASTGDGGIVRKKAASPATPAPAPAPARES</sequence>
<feature type="compositionally biased region" description="Polar residues" evidence="1">
    <location>
        <begin position="146"/>
        <end position="157"/>
    </location>
</feature>
<dbReference type="GO" id="GO:0031410">
    <property type="term" value="C:cytoplasmic vesicle"/>
    <property type="evidence" value="ECO:0007669"/>
    <property type="project" value="TreeGrafter"/>
</dbReference>
<evidence type="ECO:0000256" key="1">
    <source>
        <dbReference type="SAM" id="MobiDB-lite"/>
    </source>
</evidence>
<proteinExistence type="predicted"/>
<feature type="region of interest" description="Disordered" evidence="1">
    <location>
        <begin position="146"/>
        <end position="263"/>
    </location>
</feature>
<evidence type="ECO:0000313" key="2">
    <source>
        <dbReference type="EMBL" id="CAE0663448.1"/>
    </source>
</evidence>
<dbReference type="EMBL" id="HBIV01020900">
    <property type="protein sequence ID" value="CAE0663448.1"/>
    <property type="molecule type" value="Transcribed_RNA"/>
</dbReference>